<keyword evidence="3" id="KW-1185">Reference proteome</keyword>
<keyword evidence="1" id="KW-0472">Membrane</keyword>
<dbReference type="Gramene" id="AET5Gv20224600.2">
    <property type="protein sequence ID" value="AET5Gv20224600.2"/>
    <property type="gene ID" value="AET5Gv20224600"/>
</dbReference>
<accession>A0A453JXW6</accession>
<dbReference type="EnsemblPlants" id="AET5Gv20224600.2">
    <property type="protein sequence ID" value="AET5Gv20224600.2"/>
    <property type="gene ID" value="AET5Gv20224600"/>
</dbReference>
<keyword evidence="1" id="KW-1133">Transmembrane helix</keyword>
<evidence type="ECO:0000313" key="3">
    <source>
        <dbReference type="Proteomes" id="UP000015105"/>
    </source>
</evidence>
<organism evidence="2 3">
    <name type="scientific">Aegilops tauschii subsp. strangulata</name>
    <name type="common">Goatgrass</name>
    <dbReference type="NCBI Taxonomy" id="200361"/>
    <lineage>
        <taxon>Eukaryota</taxon>
        <taxon>Viridiplantae</taxon>
        <taxon>Streptophyta</taxon>
        <taxon>Embryophyta</taxon>
        <taxon>Tracheophyta</taxon>
        <taxon>Spermatophyta</taxon>
        <taxon>Magnoliopsida</taxon>
        <taxon>Liliopsida</taxon>
        <taxon>Poales</taxon>
        <taxon>Poaceae</taxon>
        <taxon>BOP clade</taxon>
        <taxon>Pooideae</taxon>
        <taxon>Triticodae</taxon>
        <taxon>Triticeae</taxon>
        <taxon>Triticinae</taxon>
        <taxon>Aegilops</taxon>
    </lineage>
</organism>
<reference evidence="2" key="5">
    <citation type="journal article" date="2021" name="G3 (Bethesda)">
        <title>Aegilops tauschii genome assembly Aet v5.0 features greater sequence contiguity and improved annotation.</title>
        <authorList>
            <person name="Wang L."/>
            <person name="Zhu T."/>
            <person name="Rodriguez J.C."/>
            <person name="Deal K.R."/>
            <person name="Dubcovsky J."/>
            <person name="McGuire P.E."/>
            <person name="Lux T."/>
            <person name="Spannagl M."/>
            <person name="Mayer K.F.X."/>
            <person name="Baldrich P."/>
            <person name="Meyers B.C."/>
            <person name="Huo N."/>
            <person name="Gu Y.Q."/>
            <person name="Zhou H."/>
            <person name="Devos K.M."/>
            <person name="Bennetzen J.L."/>
            <person name="Unver T."/>
            <person name="Budak H."/>
            <person name="Gulick P.J."/>
            <person name="Galiba G."/>
            <person name="Kalapos B."/>
            <person name="Nelson D.R."/>
            <person name="Li P."/>
            <person name="You F.M."/>
            <person name="Luo M.C."/>
            <person name="Dvorak J."/>
        </authorList>
    </citation>
    <scope>NUCLEOTIDE SEQUENCE [LARGE SCALE GENOMIC DNA]</scope>
    <source>
        <strain evidence="2">cv. AL8/78</strain>
    </source>
</reference>
<dbReference type="Proteomes" id="UP000015105">
    <property type="component" value="Chromosome 5D"/>
</dbReference>
<feature type="transmembrane region" description="Helical" evidence="1">
    <location>
        <begin position="96"/>
        <end position="118"/>
    </location>
</feature>
<reference evidence="3" key="2">
    <citation type="journal article" date="2017" name="Nat. Plants">
        <title>The Aegilops tauschii genome reveals multiple impacts of transposons.</title>
        <authorList>
            <person name="Zhao G."/>
            <person name="Zou C."/>
            <person name="Li K."/>
            <person name="Wang K."/>
            <person name="Li T."/>
            <person name="Gao L."/>
            <person name="Zhang X."/>
            <person name="Wang H."/>
            <person name="Yang Z."/>
            <person name="Liu X."/>
            <person name="Jiang W."/>
            <person name="Mao L."/>
            <person name="Kong X."/>
            <person name="Jiao Y."/>
            <person name="Jia J."/>
        </authorList>
    </citation>
    <scope>NUCLEOTIDE SEQUENCE [LARGE SCALE GENOMIC DNA]</scope>
    <source>
        <strain evidence="3">cv. AL8/78</strain>
    </source>
</reference>
<dbReference type="AlphaFoldDB" id="A0A453JXW6"/>
<reference evidence="3" key="1">
    <citation type="journal article" date="2014" name="Science">
        <title>Ancient hybridizations among the ancestral genomes of bread wheat.</title>
        <authorList>
            <consortium name="International Wheat Genome Sequencing Consortium,"/>
            <person name="Marcussen T."/>
            <person name="Sandve S.R."/>
            <person name="Heier L."/>
            <person name="Spannagl M."/>
            <person name="Pfeifer M."/>
            <person name="Jakobsen K.S."/>
            <person name="Wulff B.B."/>
            <person name="Steuernagel B."/>
            <person name="Mayer K.F."/>
            <person name="Olsen O.A."/>
        </authorList>
    </citation>
    <scope>NUCLEOTIDE SEQUENCE [LARGE SCALE GENOMIC DNA]</scope>
    <source>
        <strain evidence="3">cv. AL8/78</strain>
    </source>
</reference>
<evidence type="ECO:0000313" key="2">
    <source>
        <dbReference type="EnsemblPlants" id="AET5Gv20224600.2"/>
    </source>
</evidence>
<sequence>GNVHHVLRLRRRAAGVRPGATHLPPRDGAQLVPPLVLRARQLRRVFPAAGHPVPGVRGDHVLRRGPRRRGRCFARGVQMFEGTPIAGMTEAVKLKVLGAISATLGTNMTAATCVVTGADVLRQQAVTDLGKWMCLLVTAAFGFFFRALFYVVLLVGSKNKRK</sequence>
<protein>
    <submittedName>
        <fullName evidence="2">Uncharacterized protein</fullName>
    </submittedName>
</protein>
<name>A0A453JXW6_AEGTS</name>
<reference evidence="2" key="4">
    <citation type="submission" date="2019-03" db="UniProtKB">
        <authorList>
            <consortium name="EnsemblPlants"/>
        </authorList>
    </citation>
    <scope>IDENTIFICATION</scope>
</reference>
<evidence type="ECO:0000256" key="1">
    <source>
        <dbReference type="SAM" id="Phobius"/>
    </source>
</evidence>
<feature type="transmembrane region" description="Helical" evidence="1">
    <location>
        <begin position="130"/>
        <end position="156"/>
    </location>
</feature>
<proteinExistence type="predicted"/>
<reference evidence="2" key="3">
    <citation type="journal article" date="2017" name="Nature">
        <title>Genome sequence of the progenitor of the wheat D genome Aegilops tauschii.</title>
        <authorList>
            <person name="Luo M.C."/>
            <person name="Gu Y.Q."/>
            <person name="Puiu D."/>
            <person name="Wang H."/>
            <person name="Twardziok S.O."/>
            <person name="Deal K.R."/>
            <person name="Huo N."/>
            <person name="Zhu T."/>
            <person name="Wang L."/>
            <person name="Wang Y."/>
            <person name="McGuire P.E."/>
            <person name="Liu S."/>
            <person name="Long H."/>
            <person name="Ramasamy R.K."/>
            <person name="Rodriguez J.C."/>
            <person name="Van S.L."/>
            <person name="Yuan L."/>
            <person name="Wang Z."/>
            <person name="Xia Z."/>
            <person name="Xiao L."/>
            <person name="Anderson O.D."/>
            <person name="Ouyang S."/>
            <person name="Liang Y."/>
            <person name="Zimin A.V."/>
            <person name="Pertea G."/>
            <person name="Qi P."/>
            <person name="Bennetzen J.L."/>
            <person name="Dai X."/>
            <person name="Dawson M.W."/>
            <person name="Muller H.G."/>
            <person name="Kugler K."/>
            <person name="Rivarola-Duarte L."/>
            <person name="Spannagl M."/>
            <person name="Mayer K.F.X."/>
            <person name="Lu F.H."/>
            <person name="Bevan M.W."/>
            <person name="Leroy P."/>
            <person name="Li P."/>
            <person name="You F.M."/>
            <person name="Sun Q."/>
            <person name="Liu Z."/>
            <person name="Lyons E."/>
            <person name="Wicker T."/>
            <person name="Salzberg S.L."/>
            <person name="Devos K.M."/>
            <person name="Dvorak J."/>
        </authorList>
    </citation>
    <scope>NUCLEOTIDE SEQUENCE [LARGE SCALE GENOMIC DNA]</scope>
    <source>
        <strain evidence="2">cv. AL8/78</strain>
    </source>
</reference>
<keyword evidence="1" id="KW-0812">Transmembrane</keyword>